<evidence type="ECO:0000256" key="7">
    <source>
        <dbReference type="ARBA" id="ARBA00023288"/>
    </source>
</evidence>
<evidence type="ECO:0000256" key="1">
    <source>
        <dbReference type="ARBA" id="ARBA00004193"/>
    </source>
</evidence>
<keyword evidence="3" id="KW-0488">Methylation</keyword>
<evidence type="ECO:0000256" key="3">
    <source>
        <dbReference type="ARBA" id="ARBA00022481"/>
    </source>
</evidence>
<keyword evidence="2" id="KW-1003">Cell membrane</keyword>
<dbReference type="NCBIfam" id="TIGR00231">
    <property type="entry name" value="small_GTP"/>
    <property type="match status" value="1"/>
</dbReference>
<dbReference type="GO" id="GO:0030036">
    <property type="term" value="P:actin cytoskeleton organization"/>
    <property type="evidence" value="ECO:0007669"/>
    <property type="project" value="UniProtKB-ARBA"/>
</dbReference>
<dbReference type="EMBL" id="JAIXMP010000057">
    <property type="protein sequence ID" value="KAI9244713.1"/>
    <property type="molecule type" value="Genomic_DNA"/>
</dbReference>
<dbReference type="InterPro" id="IPR027417">
    <property type="entry name" value="P-loop_NTPase"/>
</dbReference>
<evidence type="ECO:0000313" key="10">
    <source>
        <dbReference type="EMBL" id="KAI9244713.1"/>
    </source>
</evidence>
<dbReference type="PROSITE" id="PS51421">
    <property type="entry name" value="RAS"/>
    <property type="match status" value="1"/>
</dbReference>
<evidence type="ECO:0000256" key="5">
    <source>
        <dbReference type="ARBA" id="ARBA00023134"/>
    </source>
</evidence>
<sequence length="201" mass="22673">MTICGRNSHTVPKQRKIVLVGDGGCGKTSLLNVFTRGYFPQAYEPTVFENYVHDVLVDDQPVELSLWDTAGQEGFDRLRALSYVDTHAFMMCFSVDDRDSLDNIPNRWLEEVLAHSPRAKIILVALKCDLRDDVRISSRLNPILYEEGVEVARTINAVRYLECSAMHNRGVKECFEQTARVALPVHLRGTFDDRGGGCIIL</sequence>
<dbReference type="GO" id="GO:0005886">
    <property type="term" value="C:plasma membrane"/>
    <property type="evidence" value="ECO:0007669"/>
    <property type="project" value="UniProtKB-SubCell"/>
</dbReference>
<evidence type="ECO:0000256" key="4">
    <source>
        <dbReference type="ARBA" id="ARBA00022741"/>
    </source>
</evidence>
<dbReference type="InterPro" id="IPR003578">
    <property type="entry name" value="Small_GTPase_Rho"/>
</dbReference>
<evidence type="ECO:0000256" key="9">
    <source>
        <dbReference type="ARBA" id="ARBA00067968"/>
    </source>
</evidence>
<keyword evidence="11" id="KW-1185">Reference proteome</keyword>
<gene>
    <name evidence="10" type="ORF">BDA99DRAFT_528911</name>
</gene>
<dbReference type="GO" id="GO:0017157">
    <property type="term" value="P:regulation of exocytosis"/>
    <property type="evidence" value="ECO:0007669"/>
    <property type="project" value="UniProtKB-ARBA"/>
</dbReference>
<dbReference type="InterPro" id="IPR001806">
    <property type="entry name" value="Small_GTPase"/>
</dbReference>
<dbReference type="GO" id="GO:0005525">
    <property type="term" value="F:GTP binding"/>
    <property type="evidence" value="ECO:0007669"/>
    <property type="project" value="UniProtKB-KW"/>
</dbReference>
<dbReference type="Pfam" id="PF00071">
    <property type="entry name" value="Ras"/>
    <property type="match status" value="1"/>
</dbReference>
<evidence type="ECO:0000256" key="8">
    <source>
        <dbReference type="ARBA" id="ARBA00023289"/>
    </source>
</evidence>
<dbReference type="PROSITE" id="PS51420">
    <property type="entry name" value="RHO"/>
    <property type="match status" value="1"/>
</dbReference>
<reference evidence="10" key="2">
    <citation type="submission" date="2023-02" db="EMBL/GenBank/DDBJ databases">
        <authorList>
            <consortium name="DOE Joint Genome Institute"/>
            <person name="Mondo S.J."/>
            <person name="Chang Y."/>
            <person name="Wang Y."/>
            <person name="Ahrendt S."/>
            <person name="Andreopoulos W."/>
            <person name="Barry K."/>
            <person name="Beard J."/>
            <person name="Benny G.L."/>
            <person name="Blankenship S."/>
            <person name="Bonito G."/>
            <person name="Cuomo C."/>
            <person name="Desiro A."/>
            <person name="Gervers K.A."/>
            <person name="Hundley H."/>
            <person name="Kuo A."/>
            <person name="LaButti K."/>
            <person name="Lang B.F."/>
            <person name="Lipzen A."/>
            <person name="O'Donnell K."/>
            <person name="Pangilinan J."/>
            <person name="Reynolds N."/>
            <person name="Sandor L."/>
            <person name="Smith M.W."/>
            <person name="Tsang A."/>
            <person name="Grigoriev I.V."/>
            <person name="Stajich J.E."/>
            <person name="Spatafora J.W."/>
        </authorList>
    </citation>
    <scope>NUCLEOTIDE SEQUENCE</scope>
    <source>
        <strain evidence="10">RSA 2281</strain>
    </source>
</reference>
<dbReference type="FunFam" id="3.40.50.300:FF:000780">
    <property type="entry name" value="Rho GTPase Rho3"/>
    <property type="match status" value="1"/>
</dbReference>
<evidence type="ECO:0000256" key="6">
    <source>
        <dbReference type="ARBA" id="ARBA00023136"/>
    </source>
</evidence>
<dbReference type="PANTHER" id="PTHR24072">
    <property type="entry name" value="RHO FAMILY GTPASE"/>
    <property type="match status" value="1"/>
</dbReference>
<name>A0AAD5P7B6_9FUNG</name>
<dbReference type="GO" id="GO:0007163">
    <property type="term" value="P:establishment or maintenance of cell polarity"/>
    <property type="evidence" value="ECO:0007669"/>
    <property type="project" value="UniProtKB-ARBA"/>
</dbReference>
<dbReference type="PROSITE" id="PS51419">
    <property type="entry name" value="RAB"/>
    <property type="match status" value="1"/>
</dbReference>
<keyword evidence="7" id="KW-0449">Lipoprotein</keyword>
<organism evidence="10 11">
    <name type="scientific">Phascolomyces articulosus</name>
    <dbReference type="NCBI Taxonomy" id="60185"/>
    <lineage>
        <taxon>Eukaryota</taxon>
        <taxon>Fungi</taxon>
        <taxon>Fungi incertae sedis</taxon>
        <taxon>Mucoromycota</taxon>
        <taxon>Mucoromycotina</taxon>
        <taxon>Mucoromycetes</taxon>
        <taxon>Mucorales</taxon>
        <taxon>Lichtheimiaceae</taxon>
        <taxon>Phascolomyces</taxon>
    </lineage>
</organism>
<accession>A0AAD5P7B6</accession>
<keyword evidence="6" id="KW-0472">Membrane</keyword>
<keyword evidence="4" id="KW-0547">Nucleotide-binding</keyword>
<dbReference type="SMART" id="SM00174">
    <property type="entry name" value="RHO"/>
    <property type="match status" value="1"/>
</dbReference>
<dbReference type="InterPro" id="IPR005225">
    <property type="entry name" value="Small_GTP-bd"/>
</dbReference>
<dbReference type="Gene3D" id="3.40.50.300">
    <property type="entry name" value="P-loop containing nucleotide triphosphate hydrolases"/>
    <property type="match status" value="1"/>
</dbReference>
<comment type="caution">
    <text evidence="10">The sequence shown here is derived from an EMBL/GenBank/DDBJ whole genome shotgun (WGS) entry which is preliminary data.</text>
</comment>
<dbReference type="GO" id="GO:0007264">
    <property type="term" value="P:small GTPase-mediated signal transduction"/>
    <property type="evidence" value="ECO:0007669"/>
    <property type="project" value="InterPro"/>
</dbReference>
<dbReference type="SMART" id="SM00173">
    <property type="entry name" value="RAS"/>
    <property type="match status" value="1"/>
</dbReference>
<dbReference type="SUPFAM" id="SSF52540">
    <property type="entry name" value="P-loop containing nucleoside triphosphate hydrolases"/>
    <property type="match status" value="1"/>
</dbReference>
<comment type="subcellular location">
    <subcellularLocation>
        <location evidence="1">Cell membrane</location>
        <topology evidence="1">Lipid-anchor</topology>
    </subcellularLocation>
</comment>
<dbReference type="Proteomes" id="UP001209540">
    <property type="component" value="Unassembled WGS sequence"/>
</dbReference>
<evidence type="ECO:0000256" key="2">
    <source>
        <dbReference type="ARBA" id="ARBA00022475"/>
    </source>
</evidence>
<dbReference type="GO" id="GO:0003924">
    <property type="term" value="F:GTPase activity"/>
    <property type="evidence" value="ECO:0007669"/>
    <property type="project" value="InterPro"/>
</dbReference>
<dbReference type="SMART" id="SM00175">
    <property type="entry name" value="RAB"/>
    <property type="match status" value="1"/>
</dbReference>
<reference evidence="10" key="1">
    <citation type="journal article" date="2022" name="IScience">
        <title>Evolution of zygomycete secretomes and the origins of terrestrial fungal ecologies.</title>
        <authorList>
            <person name="Chang Y."/>
            <person name="Wang Y."/>
            <person name="Mondo S."/>
            <person name="Ahrendt S."/>
            <person name="Andreopoulos W."/>
            <person name="Barry K."/>
            <person name="Beard J."/>
            <person name="Benny G.L."/>
            <person name="Blankenship S."/>
            <person name="Bonito G."/>
            <person name="Cuomo C."/>
            <person name="Desiro A."/>
            <person name="Gervers K.A."/>
            <person name="Hundley H."/>
            <person name="Kuo A."/>
            <person name="LaButti K."/>
            <person name="Lang B.F."/>
            <person name="Lipzen A."/>
            <person name="O'Donnell K."/>
            <person name="Pangilinan J."/>
            <person name="Reynolds N."/>
            <person name="Sandor L."/>
            <person name="Smith M.E."/>
            <person name="Tsang A."/>
            <person name="Grigoriev I.V."/>
            <person name="Stajich J.E."/>
            <person name="Spatafora J.W."/>
        </authorList>
    </citation>
    <scope>NUCLEOTIDE SEQUENCE</scope>
    <source>
        <strain evidence="10">RSA 2281</strain>
    </source>
</reference>
<dbReference type="PRINTS" id="PR00449">
    <property type="entry name" value="RASTRNSFRMNG"/>
</dbReference>
<dbReference type="AlphaFoldDB" id="A0AAD5P7B6"/>
<evidence type="ECO:0000313" key="11">
    <source>
        <dbReference type="Proteomes" id="UP001209540"/>
    </source>
</evidence>
<proteinExistence type="predicted"/>
<keyword evidence="5" id="KW-0342">GTP-binding</keyword>
<protein>
    <recommendedName>
        <fullName evidence="9">GTP-binding protein RHO3</fullName>
    </recommendedName>
</protein>
<keyword evidence="8" id="KW-0636">Prenylation</keyword>